<dbReference type="InterPro" id="IPR003448">
    <property type="entry name" value="Mopterin_biosynth_MoaE"/>
</dbReference>
<reference evidence="1 3" key="2">
    <citation type="submission" date="2023-12" db="EMBL/GenBank/DDBJ databases">
        <title>Phenotypic and Genomic Characterization of Methanothermobacter wolfeii Strain BSEL, a CO2-Capturing Archaeon with Minimal Nutrient Requirements.</title>
        <authorList>
            <person name="Ale Enriquez F."/>
            <person name="Ahring B.K."/>
        </authorList>
    </citation>
    <scope>NUCLEOTIDE SEQUENCE [LARGE SCALE GENOMIC DNA]</scope>
    <source>
        <strain evidence="1 3">BSEL-1</strain>
    </source>
</reference>
<name>A0A9E7UNK0_METWO</name>
<proteinExistence type="predicted"/>
<evidence type="ECO:0000313" key="3">
    <source>
        <dbReference type="Proteomes" id="UP001369247"/>
    </source>
</evidence>
<dbReference type="SUPFAM" id="SSF54690">
    <property type="entry name" value="Molybdopterin synthase subunit MoaE"/>
    <property type="match status" value="1"/>
</dbReference>
<gene>
    <name evidence="2" type="ORF">N5910_02995</name>
    <name evidence="1" type="ORF">U2150_08510</name>
</gene>
<dbReference type="AlphaFoldDB" id="A0A9E7UNK0"/>
<dbReference type="RefSeq" id="WP_074358650.1">
    <property type="nucleotide sequence ID" value="NZ_CP104550.1"/>
</dbReference>
<dbReference type="GO" id="GO:0006777">
    <property type="term" value="P:Mo-molybdopterin cofactor biosynthetic process"/>
    <property type="evidence" value="ECO:0007669"/>
    <property type="project" value="InterPro"/>
</dbReference>
<organism evidence="2">
    <name type="scientific">Methanothermobacter wolfeii</name>
    <name type="common">Methanobacterium wolfei</name>
    <dbReference type="NCBI Taxonomy" id="145261"/>
    <lineage>
        <taxon>Archaea</taxon>
        <taxon>Methanobacteriati</taxon>
        <taxon>Methanobacteriota</taxon>
        <taxon>Methanomada group</taxon>
        <taxon>Methanobacteria</taxon>
        <taxon>Methanobacteriales</taxon>
        <taxon>Methanobacteriaceae</taxon>
        <taxon>Methanothermobacter</taxon>
    </lineage>
</organism>
<dbReference type="InterPro" id="IPR036563">
    <property type="entry name" value="MoaE_sf"/>
</dbReference>
<dbReference type="EMBL" id="CP104550">
    <property type="protein sequence ID" value="UXH32272.1"/>
    <property type="molecule type" value="Genomic_DNA"/>
</dbReference>
<dbReference type="CDD" id="cd00756">
    <property type="entry name" value="MoaE"/>
    <property type="match status" value="1"/>
</dbReference>
<dbReference type="Pfam" id="PF02391">
    <property type="entry name" value="MoaE"/>
    <property type="match status" value="1"/>
</dbReference>
<dbReference type="EMBL" id="JAXUHJ010000014">
    <property type="protein sequence ID" value="MEJ8543529.1"/>
    <property type="molecule type" value="Genomic_DNA"/>
</dbReference>
<dbReference type="GeneID" id="58978216"/>
<dbReference type="Proteomes" id="UP001369247">
    <property type="component" value="Unassembled WGS sequence"/>
</dbReference>
<protein>
    <submittedName>
        <fullName evidence="2">Molybdenum cofactor biosynthesis protein MoaE</fullName>
    </submittedName>
</protein>
<evidence type="ECO:0000313" key="2">
    <source>
        <dbReference type="EMBL" id="UXH32272.1"/>
    </source>
</evidence>
<dbReference type="PANTHER" id="PTHR23404">
    <property type="entry name" value="MOLYBDOPTERIN SYNTHASE RELATED"/>
    <property type="match status" value="1"/>
</dbReference>
<dbReference type="Gene3D" id="3.90.1170.40">
    <property type="entry name" value="Molybdopterin biosynthesis MoaE subunit"/>
    <property type="match status" value="1"/>
</dbReference>
<reference evidence="2" key="1">
    <citation type="submission" date="2022-09" db="EMBL/GenBank/DDBJ databases">
        <title>Characterization of three MwoI isoschizomers from sequenced genome and metagenomes.</title>
        <authorList>
            <person name="Fomenkov A."/>
            <person name="Xu S.Y."/>
            <person name="Roberts R.J."/>
        </authorList>
    </citation>
    <scope>NUCLEOTIDE SEQUENCE</scope>
    <source>
        <strain evidence="2">DSM 2970</strain>
    </source>
</reference>
<dbReference type="Proteomes" id="UP001065373">
    <property type="component" value="Chromosome"/>
</dbReference>
<evidence type="ECO:0000313" key="1">
    <source>
        <dbReference type="EMBL" id="MEJ8543529.1"/>
    </source>
</evidence>
<keyword evidence="3" id="KW-1185">Reference proteome</keyword>
<accession>A0A9E7UNK0</accession>
<dbReference type="KEGG" id="mwo:MWSIV6_0564"/>
<dbReference type="GeneID" id="75106185"/>
<sequence>MIVKVTDEAGSFRMEDLIEHLKKSPYLDECGAVFTFEGIVRGVDDKKTEKLVLRTPDPKRTQKGLEEIVEDVKKKYPVRDVAVVHYIGEFYTSDTLFMVAVAGPHRRETLDAMAEIIERTKHELDFQKEEYTDSGKNIIMSGG</sequence>